<accession>A0ACC0UJ96</accession>
<organism evidence="1 2">
    <name type="scientific">Russula earlei</name>
    <dbReference type="NCBI Taxonomy" id="71964"/>
    <lineage>
        <taxon>Eukaryota</taxon>
        <taxon>Fungi</taxon>
        <taxon>Dikarya</taxon>
        <taxon>Basidiomycota</taxon>
        <taxon>Agaricomycotina</taxon>
        <taxon>Agaricomycetes</taxon>
        <taxon>Russulales</taxon>
        <taxon>Russulaceae</taxon>
        <taxon>Russula</taxon>
    </lineage>
</organism>
<name>A0ACC0UJ96_9AGAM</name>
<gene>
    <name evidence="1" type="ORF">F5148DRAFT_423108</name>
</gene>
<comment type="caution">
    <text evidence="1">The sequence shown here is derived from an EMBL/GenBank/DDBJ whole genome shotgun (WGS) entry which is preliminary data.</text>
</comment>
<proteinExistence type="predicted"/>
<dbReference type="Proteomes" id="UP001207468">
    <property type="component" value="Unassembled WGS sequence"/>
</dbReference>
<dbReference type="EMBL" id="JAGFNK010000027">
    <property type="protein sequence ID" value="KAI9511119.1"/>
    <property type="molecule type" value="Genomic_DNA"/>
</dbReference>
<sequence length="612" mass="66689">MEHELTFVAPEGVYSVTEDHRPIPVAHNAPAPTYPTRLSNITVRFPVTKQPAIQGLGQLLGGGKDFWKEKGLAPAPIKEDGVSVSSGETPEDATSPDVGSQQDAAPPTSMAVAGSDQNHGLFTPPVGGKRRALSRPKHNMRTTSSTFITRVQSVEGLAKALQAKQGEVTYLFYNSAKNVYWVEAGVQAKEALVRIAFAAHPTCHDVNHATASHEHLDLIIGFQTGDLIWFDPITLRYGRLNKQGRISGSPCTAVRWVPSSPNLFLVSHADGTIIVYDKDREDGVFTPQAPTALLASPPRPLMNGPLPPSPEGSHSAGEWNPLDSIFVTIPPWHPVNATGTQAAGGKGDRDKTTKNPVSHWKVSKRSVVDFVFSPDVKYVAAISEDGCLRVIDALAEQLVDCYAAYFGSLTCVAWSPDGRFIITGGQDDLVNIYSPWEQRVIARCQGHSSFLSAVAFDDLRCDGRTYRFGSVGEDNKLILWDFSSGILHRPKLQSHHHRLSMASSLSLAARRRADMLATEHSTLQLPPPGPEGPLSRYHPAPSRNEVAIVQPVLVKQLENDMLTAISFLPRWLITGTKVGHVKLWIRPLPATSRKNGHGSRTTTDAQDLDWVS</sequence>
<reference evidence="1" key="1">
    <citation type="submission" date="2021-03" db="EMBL/GenBank/DDBJ databases">
        <title>Evolutionary priming and transition to the ectomycorrhizal habit in an iconic lineage of mushroom-forming fungi: is preadaptation a requirement?</title>
        <authorList>
            <consortium name="DOE Joint Genome Institute"/>
            <person name="Looney B.P."/>
            <person name="Miyauchi S."/>
            <person name="Morin E."/>
            <person name="Drula E."/>
            <person name="Courty P.E."/>
            <person name="Chicoki N."/>
            <person name="Fauchery L."/>
            <person name="Kohler A."/>
            <person name="Kuo A."/>
            <person name="LaButti K."/>
            <person name="Pangilinan J."/>
            <person name="Lipzen A."/>
            <person name="Riley R."/>
            <person name="Andreopoulos W."/>
            <person name="He G."/>
            <person name="Johnson J."/>
            <person name="Barry K.W."/>
            <person name="Grigoriev I.V."/>
            <person name="Nagy L."/>
            <person name="Hibbett D."/>
            <person name="Henrissat B."/>
            <person name="Matheny P.B."/>
            <person name="Labbe J."/>
            <person name="Martin A.F."/>
        </authorList>
    </citation>
    <scope>NUCLEOTIDE SEQUENCE</scope>
    <source>
        <strain evidence="1">BPL698</strain>
    </source>
</reference>
<keyword evidence="2" id="KW-1185">Reference proteome</keyword>
<evidence type="ECO:0000313" key="1">
    <source>
        <dbReference type="EMBL" id="KAI9511119.1"/>
    </source>
</evidence>
<protein>
    <submittedName>
        <fullName evidence="1">WD40 repeat-like protein</fullName>
    </submittedName>
</protein>
<evidence type="ECO:0000313" key="2">
    <source>
        <dbReference type="Proteomes" id="UP001207468"/>
    </source>
</evidence>